<dbReference type="STRING" id="632955.GCA_000829675_02089"/>
<comment type="similarity">
    <text evidence="2">Belongs to the AzlC family.</text>
</comment>
<keyword evidence="4" id="KW-1003">Cell membrane</keyword>
<evidence type="ECO:0000256" key="6">
    <source>
        <dbReference type="ARBA" id="ARBA00022989"/>
    </source>
</evidence>
<dbReference type="Proteomes" id="UP000014568">
    <property type="component" value="Unassembled WGS sequence"/>
</dbReference>
<organism evidence="9 10">
    <name type="scientific">Acinetobacter rudis CIP 110305</name>
    <dbReference type="NCBI Taxonomy" id="421052"/>
    <lineage>
        <taxon>Bacteria</taxon>
        <taxon>Pseudomonadati</taxon>
        <taxon>Pseudomonadota</taxon>
        <taxon>Gammaproteobacteria</taxon>
        <taxon>Moraxellales</taxon>
        <taxon>Moraxellaceae</taxon>
        <taxon>Acinetobacter</taxon>
    </lineage>
</organism>
<dbReference type="HOGENOM" id="CLU_099813_0_0_6"/>
<keyword evidence="6 8" id="KW-1133">Transmembrane helix</keyword>
<dbReference type="EMBL" id="ATGI01000002">
    <property type="protein sequence ID" value="EPF81578.1"/>
    <property type="molecule type" value="Genomic_DNA"/>
</dbReference>
<evidence type="ECO:0000256" key="2">
    <source>
        <dbReference type="ARBA" id="ARBA00010735"/>
    </source>
</evidence>
<dbReference type="GO" id="GO:0005886">
    <property type="term" value="C:plasma membrane"/>
    <property type="evidence" value="ECO:0007669"/>
    <property type="project" value="UniProtKB-SubCell"/>
</dbReference>
<reference evidence="9 10" key="1">
    <citation type="submission" date="2013-06" db="EMBL/GenBank/DDBJ databases">
        <title>The Genome Sequence of Acinetobacter rudis CIP 110305.</title>
        <authorList>
            <consortium name="The Broad Institute Genome Sequencing Platform"/>
            <consortium name="The Broad Institute Genome Sequencing Center for Infectious Disease"/>
            <person name="Cerqueira G."/>
            <person name="Feldgarden M."/>
            <person name="Courvalin P."/>
            <person name="Perichon B."/>
            <person name="Grillot-Courvalin C."/>
            <person name="Clermont D."/>
            <person name="Rocha E."/>
            <person name="Yoon E.-J."/>
            <person name="Nemec A."/>
            <person name="Young S.K."/>
            <person name="Zeng Q."/>
            <person name="Gargeya S."/>
            <person name="Fitzgerald M."/>
            <person name="Abouelleil A."/>
            <person name="Alvarado L."/>
            <person name="Berlin A.M."/>
            <person name="Chapman S.B."/>
            <person name="Dewar J."/>
            <person name="Goldberg J."/>
            <person name="Griggs A."/>
            <person name="Gujja S."/>
            <person name="Hansen M."/>
            <person name="Howarth C."/>
            <person name="Imamovic A."/>
            <person name="Larimer J."/>
            <person name="McCowan C."/>
            <person name="Murphy C."/>
            <person name="Pearson M."/>
            <person name="Priest M."/>
            <person name="Roberts A."/>
            <person name="Saif S."/>
            <person name="Shea T."/>
            <person name="Sykes S."/>
            <person name="Wortman J."/>
            <person name="Nusbaum C."/>
            <person name="Birren B."/>
        </authorList>
    </citation>
    <scope>NUCLEOTIDE SEQUENCE [LARGE SCALE GENOMIC DNA]</scope>
    <source>
        <strain evidence="9 10">CIP 110305</strain>
    </source>
</reference>
<feature type="transmembrane region" description="Helical" evidence="8">
    <location>
        <begin position="12"/>
        <end position="30"/>
    </location>
</feature>
<comment type="subcellular location">
    <subcellularLocation>
        <location evidence="1">Cell membrane</location>
        <topology evidence="1">Multi-pass membrane protein</topology>
    </subcellularLocation>
</comment>
<evidence type="ECO:0000256" key="7">
    <source>
        <dbReference type="ARBA" id="ARBA00023136"/>
    </source>
</evidence>
<evidence type="ECO:0000313" key="10">
    <source>
        <dbReference type="Proteomes" id="UP000014568"/>
    </source>
</evidence>
<feature type="transmembrane region" description="Helical" evidence="8">
    <location>
        <begin position="36"/>
        <end position="56"/>
    </location>
</feature>
<keyword evidence="7 8" id="KW-0472">Membrane</keyword>
<comment type="caution">
    <text evidence="9">The sequence shown here is derived from an EMBL/GenBank/DDBJ whole genome shotgun (WGS) entry which is preliminary data.</text>
</comment>
<dbReference type="eggNOG" id="COG1296">
    <property type="taxonomic scope" value="Bacteria"/>
</dbReference>
<dbReference type="GO" id="GO:1903785">
    <property type="term" value="P:L-valine transmembrane transport"/>
    <property type="evidence" value="ECO:0007669"/>
    <property type="project" value="TreeGrafter"/>
</dbReference>
<evidence type="ECO:0000256" key="8">
    <source>
        <dbReference type="SAM" id="Phobius"/>
    </source>
</evidence>
<dbReference type="PANTHER" id="PTHR34979:SF1">
    <property type="entry name" value="INNER MEMBRANE PROTEIN YGAZ"/>
    <property type="match status" value="1"/>
</dbReference>
<dbReference type="Pfam" id="PF03591">
    <property type="entry name" value="AzlC"/>
    <property type="match status" value="1"/>
</dbReference>
<gene>
    <name evidence="9" type="ORF">F945_00212</name>
</gene>
<sequence>MMNKNKILKRCFPVCLALMPIGVLFGILAGQHGFNFLAVLLFSALGFTGSGQFIFLGYYQDDFLSVGYITAFIIILSMNIRYIPMTLVNTPQVENHQKLILYAHLLSDESFAIEKIEDDYQTHFKIRVYVFSTWIVSTLIGQTLSYLIPQNIIYLLNISFPISSTLLTLSLLNIRSSLSNDKKYLFILLFLLNIALIKLINPSLFWIPAIILNYLILKLRT</sequence>
<dbReference type="PANTHER" id="PTHR34979">
    <property type="entry name" value="INNER MEMBRANE PROTEIN YGAZ"/>
    <property type="match status" value="1"/>
</dbReference>
<feature type="transmembrane region" description="Helical" evidence="8">
    <location>
        <begin position="128"/>
        <end position="147"/>
    </location>
</feature>
<feature type="transmembrane region" description="Helical" evidence="8">
    <location>
        <begin position="184"/>
        <end position="217"/>
    </location>
</feature>
<dbReference type="InterPro" id="IPR011606">
    <property type="entry name" value="Brnchd-chn_aa_trnsp_permease"/>
</dbReference>
<dbReference type="PATRIC" id="fig|421052.3.peg.212"/>
<feature type="transmembrane region" description="Helical" evidence="8">
    <location>
        <begin position="63"/>
        <end position="83"/>
    </location>
</feature>
<keyword evidence="10" id="KW-1185">Reference proteome</keyword>
<evidence type="ECO:0000256" key="4">
    <source>
        <dbReference type="ARBA" id="ARBA00022475"/>
    </source>
</evidence>
<name>S3NT03_9GAMM</name>
<evidence type="ECO:0000256" key="1">
    <source>
        <dbReference type="ARBA" id="ARBA00004651"/>
    </source>
</evidence>
<accession>S3NT03</accession>
<dbReference type="OrthoDB" id="6986109at2"/>
<evidence type="ECO:0000256" key="3">
    <source>
        <dbReference type="ARBA" id="ARBA00022448"/>
    </source>
</evidence>
<evidence type="ECO:0000313" key="9">
    <source>
        <dbReference type="EMBL" id="EPF81578.1"/>
    </source>
</evidence>
<dbReference type="AlphaFoldDB" id="S3NT03"/>
<keyword evidence="5 8" id="KW-0812">Transmembrane</keyword>
<keyword evidence="3" id="KW-0813">Transport</keyword>
<feature type="transmembrane region" description="Helical" evidence="8">
    <location>
        <begin position="154"/>
        <end position="172"/>
    </location>
</feature>
<protein>
    <recommendedName>
        <fullName evidence="11">Azaleucine resistance protein AzlC</fullName>
    </recommendedName>
</protein>
<proteinExistence type="inferred from homology"/>
<evidence type="ECO:0008006" key="11">
    <source>
        <dbReference type="Google" id="ProtNLM"/>
    </source>
</evidence>
<evidence type="ECO:0000256" key="5">
    <source>
        <dbReference type="ARBA" id="ARBA00022692"/>
    </source>
</evidence>